<proteinExistence type="predicted"/>
<dbReference type="InterPro" id="IPR011250">
    <property type="entry name" value="OMP/PagP_B-barrel"/>
</dbReference>
<gene>
    <name evidence="2" type="ORF">M9978_13880</name>
</gene>
<evidence type="ECO:0000313" key="2">
    <source>
        <dbReference type="EMBL" id="MCP3731514.1"/>
    </source>
</evidence>
<reference evidence="2" key="1">
    <citation type="submission" date="2022-05" db="EMBL/GenBank/DDBJ databases">
        <title>Sphingomonas sp. strain MG17 Genome sequencing and assembly.</title>
        <authorList>
            <person name="Kim I."/>
        </authorList>
    </citation>
    <scope>NUCLEOTIDE SEQUENCE</scope>
    <source>
        <strain evidence="2">MG17</strain>
    </source>
</reference>
<feature type="compositionally biased region" description="Pro residues" evidence="1">
    <location>
        <begin position="71"/>
        <end position="86"/>
    </location>
</feature>
<feature type="region of interest" description="Disordered" evidence="1">
    <location>
        <begin position="61"/>
        <end position="86"/>
    </location>
</feature>
<dbReference type="EMBL" id="JAMLDX010000010">
    <property type="protein sequence ID" value="MCP3731514.1"/>
    <property type="molecule type" value="Genomic_DNA"/>
</dbReference>
<evidence type="ECO:0000313" key="3">
    <source>
        <dbReference type="Proteomes" id="UP001139451"/>
    </source>
</evidence>
<organism evidence="2 3">
    <name type="scientific">Sphingomonas tagetis</name>
    <dbReference type="NCBI Taxonomy" id="2949092"/>
    <lineage>
        <taxon>Bacteria</taxon>
        <taxon>Pseudomonadati</taxon>
        <taxon>Pseudomonadota</taxon>
        <taxon>Alphaproteobacteria</taxon>
        <taxon>Sphingomonadales</taxon>
        <taxon>Sphingomonadaceae</taxon>
        <taxon>Sphingomonas</taxon>
    </lineage>
</organism>
<protein>
    <submittedName>
        <fullName evidence="2">Uncharacterized protein</fullName>
    </submittedName>
</protein>
<dbReference type="SUPFAM" id="SSF56925">
    <property type="entry name" value="OMPA-like"/>
    <property type="match status" value="1"/>
</dbReference>
<dbReference type="Gene3D" id="2.40.160.90">
    <property type="match status" value="1"/>
</dbReference>
<dbReference type="Proteomes" id="UP001139451">
    <property type="component" value="Unassembled WGS sequence"/>
</dbReference>
<sequence length="366" mass="38395">MALAMQTMVGVTPSRTIGVVPDRRLRVDRRIRPARFSCSMIVLCGLLAACGGGGQPAGSINIPGAGAGLPTPTPVPTPTPTPTPPPPFSPVIGSIFENPSLTSSFRVVARGWQSSANANGTGFVAEGPSEDVAISYTASTASYQASFPFLAANTMYRTSDIRYDDVIGGMRYEGAVAPSPSAAVNHFEIAVIRPGTAAAPYDYVAWLPWYTSADIGGSRFRYSSGVAGVAQFTLSAQVPQTGTRRYIGRLLGNLAESGDFVVGRVELDIDFAAGTAAGTLFMKHVCFMGCEYPEVAYRLADIVYSTGGPRFDGKLSYGGLPPDGAISGGYAGPNAEELMLSFRASYYNPDAAKTQLLSGIGLARRQ</sequence>
<keyword evidence="3" id="KW-1185">Reference proteome</keyword>
<name>A0A9X2KLG2_9SPHN</name>
<dbReference type="AlphaFoldDB" id="A0A9X2KLG2"/>
<comment type="caution">
    <text evidence="2">The sequence shown here is derived from an EMBL/GenBank/DDBJ whole genome shotgun (WGS) entry which is preliminary data.</text>
</comment>
<evidence type="ECO:0000256" key="1">
    <source>
        <dbReference type="SAM" id="MobiDB-lite"/>
    </source>
</evidence>
<dbReference type="RefSeq" id="WP_254294178.1">
    <property type="nucleotide sequence ID" value="NZ_JAMLDX010000010.1"/>
</dbReference>
<accession>A0A9X2KLG2</accession>